<keyword evidence="5" id="KW-0414">Isoprene biosynthesis</keyword>
<name>A0A8J8PG47_9ARCH</name>
<gene>
    <name evidence="7" type="ORF">A3207_05080</name>
</gene>
<comment type="caution">
    <text evidence="7">The sequence shown here is derived from an EMBL/GenBank/DDBJ whole genome shotgun (WGS) entry which is preliminary data.</text>
</comment>
<dbReference type="InterPro" id="IPR008949">
    <property type="entry name" value="Isoprenoid_synthase_dom_sf"/>
</dbReference>
<dbReference type="PANTHER" id="PTHR43281">
    <property type="entry name" value="FARNESYL DIPHOSPHATE SYNTHASE"/>
    <property type="match status" value="1"/>
</dbReference>
<evidence type="ECO:0000313" key="7">
    <source>
        <dbReference type="EMBL" id="TQS81246.1"/>
    </source>
</evidence>
<keyword evidence="2 6" id="KW-0808">Transferase</keyword>
<keyword evidence="3" id="KW-0479">Metal-binding</keyword>
<evidence type="ECO:0000256" key="2">
    <source>
        <dbReference type="ARBA" id="ARBA00022679"/>
    </source>
</evidence>
<keyword evidence="4" id="KW-0460">Magnesium</keyword>
<proteinExistence type="inferred from homology"/>
<dbReference type="PROSITE" id="PS00723">
    <property type="entry name" value="POLYPRENYL_SYNTHASE_1"/>
    <property type="match status" value="1"/>
</dbReference>
<dbReference type="InterPro" id="IPR000092">
    <property type="entry name" value="Polyprenyl_synt"/>
</dbReference>
<evidence type="ECO:0008006" key="9">
    <source>
        <dbReference type="Google" id="ProtNLM"/>
    </source>
</evidence>
<dbReference type="AlphaFoldDB" id="A0A8J8PG47"/>
<evidence type="ECO:0000313" key="8">
    <source>
        <dbReference type="Proteomes" id="UP000752814"/>
    </source>
</evidence>
<comment type="cofactor">
    <cofactor evidence="1">
        <name>Mg(2+)</name>
        <dbReference type="ChEBI" id="CHEBI:18420"/>
    </cofactor>
</comment>
<dbReference type="Gene3D" id="1.10.600.10">
    <property type="entry name" value="Farnesyl Diphosphate Synthase"/>
    <property type="match status" value="1"/>
</dbReference>
<dbReference type="GO" id="GO:0004659">
    <property type="term" value="F:prenyltransferase activity"/>
    <property type="evidence" value="ECO:0007669"/>
    <property type="project" value="InterPro"/>
</dbReference>
<dbReference type="SUPFAM" id="SSF48576">
    <property type="entry name" value="Terpenoid synthases"/>
    <property type="match status" value="1"/>
</dbReference>
<evidence type="ECO:0000256" key="1">
    <source>
        <dbReference type="ARBA" id="ARBA00001946"/>
    </source>
</evidence>
<dbReference type="EMBL" id="LVVT01000024">
    <property type="protein sequence ID" value="TQS81246.1"/>
    <property type="molecule type" value="Genomic_DNA"/>
</dbReference>
<evidence type="ECO:0000256" key="5">
    <source>
        <dbReference type="ARBA" id="ARBA00023229"/>
    </source>
</evidence>
<comment type="similarity">
    <text evidence="6">Belongs to the FPP/GGPP synthase family.</text>
</comment>
<evidence type="ECO:0000256" key="4">
    <source>
        <dbReference type="ARBA" id="ARBA00022842"/>
    </source>
</evidence>
<dbReference type="Pfam" id="PF00348">
    <property type="entry name" value="polyprenyl_synt"/>
    <property type="match status" value="1"/>
</dbReference>
<dbReference type="InterPro" id="IPR033749">
    <property type="entry name" value="Polyprenyl_synt_CS"/>
</dbReference>
<evidence type="ECO:0000256" key="3">
    <source>
        <dbReference type="ARBA" id="ARBA00022723"/>
    </source>
</evidence>
<dbReference type="PANTHER" id="PTHR43281:SF1">
    <property type="entry name" value="FARNESYL DIPHOSPHATE SYNTHASE"/>
    <property type="match status" value="1"/>
</dbReference>
<organism evidence="7 8">
    <name type="scientific">Candidatus Methanomassiliicoccus intestinalis</name>
    <dbReference type="NCBI Taxonomy" id="1406512"/>
    <lineage>
        <taxon>Archaea</taxon>
        <taxon>Methanobacteriati</taxon>
        <taxon>Thermoplasmatota</taxon>
        <taxon>Thermoplasmata</taxon>
        <taxon>Methanomassiliicoccales</taxon>
        <taxon>Methanomassiliicoccaceae</taxon>
        <taxon>Methanomassiliicoccus</taxon>
    </lineage>
</organism>
<accession>A0A8J8PG47</accession>
<dbReference type="SFLD" id="SFLDG01017">
    <property type="entry name" value="Polyprenyl_Transferase_Like"/>
    <property type="match status" value="1"/>
</dbReference>
<dbReference type="CDD" id="cd00685">
    <property type="entry name" value="Trans_IPPS_HT"/>
    <property type="match status" value="1"/>
</dbReference>
<dbReference type="GO" id="GO:0008299">
    <property type="term" value="P:isoprenoid biosynthetic process"/>
    <property type="evidence" value="ECO:0007669"/>
    <property type="project" value="UniProtKB-KW"/>
</dbReference>
<sequence length="338" mass="36571">MGIVSGGIKMDVSNEIAARAKIINKHIDSYLSDVDNKKLGEAMRHYPSAGGKRMRPILAQVVAEAVGKAGDKAIPFGCGIELIHNFTLVHDDVMDNDMVRRGIPAVHALFDVPTAIIAGDALFARAFEVIANTDVDPSKCPTLLKLAARSVYLVAEGQQDDMDFENIPAEELKEEDYLKMVWKKTAVLFECAAEGGAIIGQGSQEQIEKMREYAHMLGIGFQIWDDVLALTGNEKSLGKPVGNDIRNGKRTIIALHALHTLDADDPRKKTLLAALGNADATEEQIKAAIDAIQDSIEYAKDASAQCAKKAKESLSCINDGPEKEFLIGLVDFAVGRSV</sequence>
<evidence type="ECO:0000256" key="6">
    <source>
        <dbReference type="RuleBase" id="RU004466"/>
    </source>
</evidence>
<dbReference type="GO" id="GO:0046872">
    <property type="term" value="F:metal ion binding"/>
    <property type="evidence" value="ECO:0007669"/>
    <property type="project" value="UniProtKB-KW"/>
</dbReference>
<dbReference type="SFLD" id="SFLDS00005">
    <property type="entry name" value="Isoprenoid_Synthase_Type_I"/>
    <property type="match status" value="1"/>
</dbReference>
<dbReference type="Proteomes" id="UP000752814">
    <property type="component" value="Unassembled WGS sequence"/>
</dbReference>
<reference evidence="7" key="1">
    <citation type="submission" date="2016-03" db="EMBL/GenBank/DDBJ databases">
        <authorList>
            <person name="Borrel G."/>
            <person name="Mccann A."/>
            <person name="O'Toole P.W."/>
        </authorList>
    </citation>
    <scope>NUCLEOTIDE SEQUENCE</scope>
    <source>
        <strain evidence="7">183</strain>
    </source>
</reference>
<protein>
    <recommendedName>
        <fullName evidence="9">Polyprenyl synthetase family protein</fullName>
    </recommendedName>
</protein>